<name>A0A1G8JTC4_9ACTN</name>
<sequence length="294" mass="32458">MPKQRASIQSASQTFNSCGSARRPLQEDPLRMSLDDALGQIQGRGLHVQVAHALLRRIAHDAYPPGSFLPSEHALTARFRCSRLTLRRALQALAELGIVTVVPHKGWRLRPLNPDEPPRDYRYQLIAADIRRKITTGRYPIGMLIPGEIDLARLHHCSRATIRRALAMLEEERLLVCLKHIGRRVAHSSTASDQRASTEPRPLRVLEPILRPLAARPGAQSGARASAVRGTDRDQPGDFFLPIEVDSEDRHHGTIPDPIQRNVPDSRGSRARGAIRVREAALPDGAERVAGAGA</sequence>
<evidence type="ECO:0000256" key="1">
    <source>
        <dbReference type="ARBA" id="ARBA00023015"/>
    </source>
</evidence>
<keyword evidence="7" id="KW-1185">Reference proteome</keyword>
<gene>
    <name evidence="6" type="ORF">SAMN05421505_14519</name>
</gene>
<feature type="domain" description="HTH gntR-type" evidence="5">
    <location>
        <begin position="44"/>
        <end position="112"/>
    </location>
</feature>
<dbReference type="InterPro" id="IPR036388">
    <property type="entry name" value="WH-like_DNA-bd_sf"/>
</dbReference>
<dbReference type="AlphaFoldDB" id="A0A1G8JTC4"/>
<proteinExistence type="predicted"/>
<keyword evidence="2" id="KW-0238">DNA-binding</keyword>
<evidence type="ECO:0000256" key="4">
    <source>
        <dbReference type="SAM" id="MobiDB-lite"/>
    </source>
</evidence>
<keyword evidence="3" id="KW-0804">Transcription</keyword>
<dbReference type="Gene3D" id="1.10.10.10">
    <property type="entry name" value="Winged helix-like DNA-binding domain superfamily/Winged helix DNA-binding domain"/>
    <property type="match status" value="2"/>
</dbReference>
<dbReference type="GO" id="GO:0003700">
    <property type="term" value="F:DNA-binding transcription factor activity"/>
    <property type="evidence" value="ECO:0007669"/>
    <property type="project" value="InterPro"/>
</dbReference>
<feature type="domain" description="HTH gntR-type" evidence="5">
    <location>
        <begin position="120"/>
        <end position="188"/>
    </location>
</feature>
<dbReference type="PANTHER" id="PTHR44846:SF16">
    <property type="entry name" value="TRANSCRIPTIONAL REGULATOR PHNF-RELATED"/>
    <property type="match status" value="1"/>
</dbReference>
<dbReference type="InterPro" id="IPR050679">
    <property type="entry name" value="Bact_HTH_transcr_reg"/>
</dbReference>
<dbReference type="GO" id="GO:0003677">
    <property type="term" value="F:DNA binding"/>
    <property type="evidence" value="ECO:0007669"/>
    <property type="project" value="UniProtKB-KW"/>
</dbReference>
<dbReference type="InterPro" id="IPR036390">
    <property type="entry name" value="WH_DNA-bd_sf"/>
</dbReference>
<dbReference type="Pfam" id="PF00392">
    <property type="entry name" value="GntR"/>
    <property type="match status" value="2"/>
</dbReference>
<evidence type="ECO:0000256" key="2">
    <source>
        <dbReference type="ARBA" id="ARBA00023125"/>
    </source>
</evidence>
<feature type="compositionally biased region" description="Polar residues" evidence="4">
    <location>
        <begin position="1"/>
        <end position="19"/>
    </location>
</feature>
<dbReference type="PRINTS" id="PR00035">
    <property type="entry name" value="HTHGNTR"/>
</dbReference>
<dbReference type="PANTHER" id="PTHR44846">
    <property type="entry name" value="MANNOSYL-D-GLYCERATE TRANSPORT/METABOLISM SYSTEM REPRESSOR MNGR-RELATED"/>
    <property type="match status" value="1"/>
</dbReference>
<keyword evidence="1" id="KW-0805">Transcription regulation</keyword>
<dbReference type="STRING" id="504805.SAMN05421505_14519"/>
<evidence type="ECO:0000313" key="6">
    <source>
        <dbReference type="EMBL" id="SDI34456.1"/>
    </source>
</evidence>
<dbReference type="OrthoDB" id="3214900at2"/>
<dbReference type="SMART" id="SM00345">
    <property type="entry name" value="HTH_GNTR"/>
    <property type="match status" value="2"/>
</dbReference>
<dbReference type="Proteomes" id="UP000198923">
    <property type="component" value="Unassembled WGS sequence"/>
</dbReference>
<dbReference type="InterPro" id="IPR000524">
    <property type="entry name" value="Tscrpt_reg_HTH_GntR"/>
</dbReference>
<evidence type="ECO:0000259" key="5">
    <source>
        <dbReference type="PROSITE" id="PS50949"/>
    </source>
</evidence>
<dbReference type="SUPFAM" id="SSF46785">
    <property type="entry name" value="Winged helix' DNA-binding domain"/>
    <property type="match status" value="2"/>
</dbReference>
<evidence type="ECO:0000313" key="7">
    <source>
        <dbReference type="Proteomes" id="UP000198923"/>
    </source>
</evidence>
<dbReference type="CDD" id="cd07377">
    <property type="entry name" value="WHTH_GntR"/>
    <property type="match status" value="2"/>
</dbReference>
<organism evidence="6 7">
    <name type="scientific">Sinosporangium album</name>
    <dbReference type="NCBI Taxonomy" id="504805"/>
    <lineage>
        <taxon>Bacteria</taxon>
        <taxon>Bacillati</taxon>
        <taxon>Actinomycetota</taxon>
        <taxon>Actinomycetes</taxon>
        <taxon>Streptosporangiales</taxon>
        <taxon>Streptosporangiaceae</taxon>
        <taxon>Sinosporangium</taxon>
    </lineage>
</organism>
<feature type="region of interest" description="Disordered" evidence="4">
    <location>
        <begin position="216"/>
        <end position="272"/>
    </location>
</feature>
<dbReference type="EMBL" id="FNCN01000045">
    <property type="protein sequence ID" value="SDI34456.1"/>
    <property type="molecule type" value="Genomic_DNA"/>
</dbReference>
<protein>
    <submittedName>
        <fullName evidence="6">Regulatory protein, gntR family</fullName>
    </submittedName>
</protein>
<feature type="region of interest" description="Disordered" evidence="4">
    <location>
        <begin position="1"/>
        <end position="23"/>
    </location>
</feature>
<accession>A0A1G8JTC4</accession>
<reference evidence="6 7" key="1">
    <citation type="submission" date="2016-10" db="EMBL/GenBank/DDBJ databases">
        <authorList>
            <person name="de Groot N.N."/>
        </authorList>
    </citation>
    <scope>NUCLEOTIDE SEQUENCE [LARGE SCALE GENOMIC DNA]</scope>
    <source>
        <strain evidence="6 7">CPCC 201354</strain>
    </source>
</reference>
<dbReference type="PROSITE" id="PS50949">
    <property type="entry name" value="HTH_GNTR"/>
    <property type="match status" value="2"/>
</dbReference>
<evidence type="ECO:0000256" key="3">
    <source>
        <dbReference type="ARBA" id="ARBA00023163"/>
    </source>
</evidence>